<dbReference type="CDD" id="cd01650">
    <property type="entry name" value="RT_nLTR_like"/>
    <property type="match status" value="1"/>
</dbReference>
<feature type="domain" description="RNase H type-1" evidence="3">
    <location>
        <begin position="1307"/>
        <end position="1434"/>
    </location>
</feature>
<feature type="domain" description="Reverse transcriptase" evidence="2">
    <location>
        <begin position="827"/>
        <end position="1097"/>
    </location>
</feature>
<dbReference type="SUPFAM" id="SSF53098">
    <property type="entry name" value="Ribonuclease H-like"/>
    <property type="match status" value="1"/>
</dbReference>
<feature type="region of interest" description="Disordered" evidence="1">
    <location>
        <begin position="292"/>
        <end position="343"/>
    </location>
</feature>
<name>A0A4Y2VDW5_ARAVE</name>
<dbReference type="InterPro" id="IPR005135">
    <property type="entry name" value="Endo/exonuclease/phosphatase"/>
</dbReference>
<dbReference type="InterPro" id="IPR043502">
    <property type="entry name" value="DNA/RNA_pol_sf"/>
</dbReference>
<dbReference type="Pfam" id="PF00078">
    <property type="entry name" value="RVT_1"/>
    <property type="match status" value="1"/>
</dbReference>
<dbReference type="InterPro" id="IPR052560">
    <property type="entry name" value="RdDP_mobile_element"/>
</dbReference>
<dbReference type="Gene3D" id="3.60.10.10">
    <property type="entry name" value="Endonuclease/exonuclease/phosphatase"/>
    <property type="match status" value="1"/>
</dbReference>
<dbReference type="InterPro" id="IPR012337">
    <property type="entry name" value="RNaseH-like_sf"/>
</dbReference>
<keyword evidence="5" id="KW-1185">Reference proteome</keyword>
<dbReference type="GO" id="GO:0004523">
    <property type="term" value="F:RNA-DNA hybrid ribonuclease activity"/>
    <property type="evidence" value="ECO:0007669"/>
    <property type="project" value="InterPro"/>
</dbReference>
<dbReference type="InterPro" id="IPR002156">
    <property type="entry name" value="RNaseH_domain"/>
</dbReference>
<dbReference type="GO" id="GO:0003964">
    <property type="term" value="F:RNA-directed DNA polymerase activity"/>
    <property type="evidence" value="ECO:0007669"/>
    <property type="project" value="UniProtKB-KW"/>
</dbReference>
<dbReference type="GO" id="GO:0003676">
    <property type="term" value="F:nucleic acid binding"/>
    <property type="evidence" value="ECO:0007669"/>
    <property type="project" value="InterPro"/>
</dbReference>
<dbReference type="GO" id="GO:0042575">
    <property type="term" value="C:DNA polymerase complex"/>
    <property type="evidence" value="ECO:0007669"/>
    <property type="project" value="UniProtKB-ARBA"/>
</dbReference>
<organism evidence="4 5">
    <name type="scientific">Araneus ventricosus</name>
    <name type="common">Orbweaver spider</name>
    <name type="synonym">Epeira ventricosa</name>
    <dbReference type="NCBI Taxonomy" id="182803"/>
    <lineage>
        <taxon>Eukaryota</taxon>
        <taxon>Metazoa</taxon>
        <taxon>Ecdysozoa</taxon>
        <taxon>Arthropoda</taxon>
        <taxon>Chelicerata</taxon>
        <taxon>Arachnida</taxon>
        <taxon>Araneae</taxon>
        <taxon>Araneomorphae</taxon>
        <taxon>Entelegynae</taxon>
        <taxon>Araneoidea</taxon>
        <taxon>Araneidae</taxon>
        <taxon>Araneus</taxon>
    </lineage>
</organism>
<dbReference type="PANTHER" id="PTHR36688:SF2">
    <property type="entry name" value="ENDONUCLEASE_EXONUCLEASE_PHOSPHATASE DOMAIN-CONTAINING PROTEIN"/>
    <property type="match status" value="1"/>
</dbReference>
<feature type="compositionally biased region" description="Basic and acidic residues" evidence="1">
    <location>
        <begin position="329"/>
        <end position="343"/>
    </location>
</feature>
<evidence type="ECO:0000256" key="1">
    <source>
        <dbReference type="SAM" id="MobiDB-lite"/>
    </source>
</evidence>
<dbReference type="SUPFAM" id="SSF57756">
    <property type="entry name" value="Retrovirus zinc finger-like domains"/>
    <property type="match status" value="1"/>
</dbReference>
<dbReference type="InterPro" id="IPR036691">
    <property type="entry name" value="Endo/exonu/phosph_ase_sf"/>
</dbReference>
<dbReference type="InterPro" id="IPR036397">
    <property type="entry name" value="RNaseH_sf"/>
</dbReference>
<dbReference type="GO" id="GO:0008270">
    <property type="term" value="F:zinc ion binding"/>
    <property type="evidence" value="ECO:0007669"/>
    <property type="project" value="InterPro"/>
</dbReference>
<reference evidence="4 5" key="1">
    <citation type="journal article" date="2019" name="Sci. Rep.">
        <title>Orb-weaving spider Araneus ventricosus genome elucidates the spidroin gene catalogue.</title>
        <authorList>
            <person name="Kono N."/>
            <person name="Nakamura H."/>
            <person name="Ohtoshi R."/>
            <person name="Moran D.A.P."/>
            <person name="Shinohara A."/>
            <person name="Yoshida Y."/>
            <person name="Fujiwara M."/>
            <person name="Mori M."/>
            <person name="Tomita M."/>
            <person name="Arakawa K."/>
        </authorList>
    </citation>
    <scope>NUCLEOTIDE SEQUENCE [LARGE SCALE GENOMIC DNA]</scope>
</reference>
<feature type="compositionally biased region" description="Polar residues" evidence="1">
    <location>
        <begin position="313"/>
        <end position="328"/>
    </location>
</feature>
<dbReference type="InterPro" id="IPR036875">
    <property type="entry name" value="Znf_CCHC_sf"/>
</dbReference>
<dbReference type="PANTHER" id="PTHR36688">
    <property type="entry name" value="ENDO/EXONUCLEASE/PHOSPHATASE DOMAIN-CONTAINING PROTEIN"/>
    <property type="match status" value="1"/>
</dbReference>
<proteinExistence type="predicted"/>
<dbReference type="CDD" id="cd09276">
    <property type="entry name" value="Rnase_HI_RT_non_LTR"/>
    <property type="match status" value="1"/>
</dbReference>
<comment type="caution">
    <text evidence="4">The sequence shown here is derived from an EMBL/GenBank/DDBJ whole genome shotgun (WGS) entry which is preliminary data.</text>
</comment>
<dbReference type="OrthoDB" id="8067603at2759"/>
<dbReference type="Proteomes" id="UP000499080">
    <property type="component" value="Unassembled WGS sequence"/>
</dbReference>
<accession>A0A4Y2VDW5</accession>
<dbReference type="PROSITE" id="PS50879">
    <property type="entry name" value="RNASE_H_1"/>
    <property type="match status" value="1"/>
</dbReference>
<dbReference type="InterPro" id="IPR000477">
    <property type="entry name" value="RT_dom"/>
</dbReference>
<gene>
    <name evidence="4" type="primary">X-elementORF2_403</name>
    <name evidence="4" type="ORF">AVEN_163340_1</name>
</gene>
<feature type="compositionally biased region" description="Polar residues" evidence="1">
    <location>
        <begin position="292"/>
        <end position="301"/>
    </location>
</feature>
<dbReference type="Pfam" id="PF00075">
    <property type="entry name" value="RNase_H"/>
    <property type="match status" value="1"/>
</dbReference>
<dbReference type="EMBL" id="BGPR01045646">
    <property type="protein sequence ID" value="GBO22564.1"/>
    <property type="molecule type" value="Genomic_DNA"/>
</dbReference>
<dbReference type="PROSITE" id="PS50878">
    <property type="entry name" value="RT_POL"/>
    <property type="match status" value="1"/>
</dbReference>
<evidence type="ECO:0000313" key="5">
    <source>
        <dbReference type="Proteomes" id="UP000499080"/>
    </source>
</evidence>
<keyword evidence="4" id="KW-0808">Transferase</keyword>
<evidence type="ECO:0000313" key="4">
    <source>
        <dbReference type="EMBL" id="GBO22564.1"/>
    </source>
</evidence>
<keyword evidence="4" id="KW-0695">RNA-directed DNA polymerase</keyword>
<dbReference type="SUPFAM" id="SSF56672">
    <property type="entry name" value="DNA/RNA polymerases"/>
    <property type="match status" value="1"/>
</dbReference>
<dbReference type="SUPFAM" id="SSF56219">
    <property type="entry name" value="DNase I-like"/>
    <property type="match status" value="1"/>
</dbReference>
<evidence type="ECO:0000259" key="3">
    <source>
        <dbReference type="PROSITE" id="PS50879"/>
    </source>
</evidence>
<evidence type="ECO:0000259" key="2">
    <source>
        <dbReference type="PROSITE" id="PS50878"/>
    </source>
</evidence>
<protein>
    <submittedName>
        <fullName evidence="4">Putative RNA-directed DNA polymerase from transposon X-element</fullName>
    </submittedName>
</protein>
<keyword evidence="4" id="KW-0548">Nucleotidyltransferase</keyword>
<sequence>MGSHVSPRDMFSDSKFFVMSTPNSFHNVSPFLVSKLISSTVGEVKDIKKLRSGDLLIQTATSLQSSTLATLTQLGTLPITTSLHKGLNFSRGVISQKELLSHSEMELVENFAAQKVCAARRINIRRDGKLLPTQHVVLTFSTPQLPKSIKAGYLNCNVRLYVPNPLRCFKCQKYGHSQLACRGTTPTCAKCASTDHETTTCEANSLKCVNCDGAHPAYSRTCPKWLQEKEIQNVKTKQNISFAEARRIVTERTPKVGVSYSSATKTKATFSSSQTDPEITKVFVPPLKQVTISTNQPSGINSSKDSRKASSSPNNFHSKPSTSSTSNKDFSKKLKPSDTFKPHPAEEVLSINDTLISWNCRGFRNKLHQIKDFINEFHPVCIAFQETYLKPGDEAKIKRHSLVRRDCNSGRASGGVALLVSHDHPSSIIPLHTNLQAVAVRIAVPRLVTVCSLYLPPNATIDRHDLDRLVTELPTPFIIIGDFNGHNPIWGSKNVNSRGRQIEEFISDHSLCLLNNGEHTHFHLGSRSFHCLDLAVCSASLAPFFTFRVGNDLCESDHFPIFLTRVNVPRVIPQRPERYIFDKADWASFTTRAKITWDMVQYPDLNVVIDNVTASILRAADETIPKSSIKFPRLRKPWWNRQCTETRKNQQIAWNKFRRHPTVANLIAFQRAKSIARRTRRQAQRESWIKLISNINSSISVTDMWNLVKKACGIYPDYPLSYLRKDGQEIHDSKEMADVLAEAFASVCEAQNYAEPFLSYKNRAERIPLRFRTKKNLAYNADFTIGELRRALSTTKQTSPGPDGITYSMISHLSDDSLANVLYMFNRIWREHVFPAKWKYATVIPVPKPGKDPQNPLNYRPIALTSCMCKLLEKIVNARLTYILEKNGSISPFQSGFRKGRCTVDNLILLEGAIRTAFLRRHHLVSIFFDIEKAYDRAWRYGILKDLFDLDFRGNLPTFIQEFLKQRYFRVRLGNTYSDVYCQEEGVPQGSVLSVTLFILKINSILSVLPSSIQKSLYVDDLQISCSGRDMRFIERQLQTAINNMVTWSNRNGFTFSTQKTFGVHFCRRLLHPDPELFIQDTPLTLKDECKFLGVVFDRRLTFVPHIAYLRKTCLKSLNILRTLSNTSWGADRACLLRVYRSVIRSKLDYGCAAYGSTRPSYLARLNYVHHQALRLCSGAFRTSPIKSLYVENFEPSLTHRRQMLSFCFYFRVLSHENHPLREAFLDLNMARLFNNRPSCIPPLGLRIRKLLPNDFQTIAIYNSNLFGTPPWIVNNFSFLNPFKNLLKSETCSDIFRSIFYSHRHRFSDYLPIYTDGSKSTTAAGCAFVCQNDIVSRRLHPFSSIFTSELTAIYMALEYLSTKQPIKAIIYTDSFSVLQAMIGDNNSHKLVQEIKNLRSNLHRRGFKVLFSWIPAHVGIGGNEQADTAAKSAVVHRSEPLPYADIKSALRNWMLNNWQYDWNLEVDNKLHEIKPIVTQWTLSLNRKYEVTLTRLRIGHSRLTHKYLLFGESPPVCSRCNVLLTIRHVLLDCSSFNRIRLKYFQSIDFNLSFLLGEKPHANLFLFLKDIGFFNDI</sequence>
<dbReference type="Gene3D" id="3.30.420.10">
    <property type="entry name" value="Ribonuclease H-like superfamily/Ribonuclease H"/>
    <property type="match status" value="1"/>
</dbReference>
<dbReference type="Pfam" id="PF14529">
    <property type="entry name" value="Exo_endo_phos_2"/>
    <property type="match status" value="1"/>
</dbReference>